<keyword evidence="2" id="KW-1185">Reference proteome</keyword>
<organism evidence="1 2">
    <name type="scientific">Frankliniella fusca</name>
    <dbReference type="NCBI Taxonomy" id="407009"/>
    <lineage>
        <taxon>Eukaryota</taxon>
        <taxon>Metazoa</taxon>
        <taxon>Ecdysozoa</taxon>
        <taxon>Arthropoda</taxon>
        <taxon>Hexapoda</taxon>
        <taxon>Insecta</taxon>
        <taxon>Pterygota</taxon>
        <taxon>Neoptera</taxon>
        <taxon>Paraneoptera</taxon>
        <taxon>Thysanoptera</taxon>
        <taxon>Terebrantia</taxon>
        <taxon>Thripoidea</taxon>
        <taxon>Thripidae</taxon>
        <taxon>Frankliniella</taxon>
    </lineage>
</organism>
<dbReference type="Proteomes" id="UP001219518">
    <property type="component" value="Unassembled WGS sequence"/>
</dbReference>
<reference evidence="1" key="1">
    <citation type="submission" date="2021-07" db="EMBL/GenBank/DDBJ databases">
        <authorList>
            <person name="Catto M.A."/>
            <person name="Jacobson A."/>
            <person name="Kennedy G."/>
            <person name="Labadie P."/>
            <person name="Hunt B.G."/>
            <person name="Srinivasan R."/>
        </authorList>
    </citation>
    <scope>NUCLEOTIDE SEQUENCE</scope>
    <source>
        <strain evidence="1">PL_HMW_Pooled</strain>
        <tissue evidence="1">Head</tissue>
    </source>
</reference>
<dbReference type="PANTHER" id="PTHR33480">
    <property type="entry name" value="SET DOMAIN-CONTAINING PROTEIN-RELATED"/>
    <property type="match status" value="1"/>
</dbReference>
<comment type="caution">
    <text evidence="1">The sequence shown here is derived from an EMBL/GenBank/DDBJ whole genome shotgun (WGS) entry which is preliminary data.</text>
</comment>
<gene>
    <name evidence="1" type="ORF">KUF71_002328</name>
</gene>
<reference evidence="1" key="2">
    <citation type="journal article" date="2023" name="BMC Genomics">
        <title>Pest status, molecular evolution, and epigenetic factors derived from the genome assembly of Frankliniella fusca, a thysanopteran phytovirus vector.</title>
        <authorList>
            <person name="Catto M.A."/>
            <person name="Labadie P.E."/>
            <person name="Jacobson A.L."/>
            <person name="Kennedy G.G."/>
            <person name="Srinivasan R."/>
            <person name="Hunt B.G."/>
        </authorList>
    </citation>
    <scope>NUCLEOTIDE SEQUENCE</scope>
    <source>
        <strain evidence="1">PL_HMW_Pooled</strain>
    </source>
</reference>
<evidence type="ECO:0000313" key="2">
    <source>
        <dbReference type="Proteomes" id="UP001219518"/>
    </source>
</evidence>
<proteinExistence type="predicted"/>
<name>A0AAE1HMM2_9NEOP</name>
<accession>A0AAE1HMM2</accession>
<evidence type="ECO:0000313" key="1">
    <source>
        <dbReference type="EMBL" id="KAK3923998.1"/>
    </source>
</evidence>
<dbReference type="AlphaFoldDB" id="A0AAE1HMM2"/>
<sequence>MEKILIKSLQRVVILGEKGRGVPVLLTEDMQISVQAFIDLRLEPDFPEENEYLFPALHAEDGHHRAHLVLRKMANACGASDPSSLTSTRLRKHVGTLMTLLNLRDHELDAVADFMGADFMGHDIRVHRQCYRLSSDTMQLDKVSKILLNMEL</sequence>
<dbReference type="PANTHER" id="PTHR33480:SF1">
    <property type="entry name" value="TYR RECOMBINASE DOMAIN-CONTAINING PROTEIN"/>
    <property type="match status" value="1"/>
</dbReference>
<dbReference type="EMBL" id="JAHWGI010001161">
    <property type="protein sequence ID" value="KAK3923998.1"/>
    <property type="molecule type" value="Genomic_DNA"/>
</dbReference>
<protein>
    <submittedName>
        <fullName evidence="1">Hydroxylamine reductase</fullName>
    </submittedName>
</protein>